<dbReference type="InterPro" id="IPR012867">
    <property type="entry name" value="DUF1648"/>
</dbReference>
<evidence type="ECO:0000313" key="3">
    <source>
        <dbReference type="EMBL" id="QNM11483.1"/>
    </source>
</evidence>
<evidence type="ECO:0000313" key="4">
    <source>
        <dbReference type="Proteomes" id="UP000515856"/>
    </source>
</evidence>
<gene>
    <name evidence="3" type="ORF">H9Q80_14690</name>
</gene>
<feature type="transmembrane region" description="Helical" evidence="1">
    <location>
        <begin position="7"/>
        <end position="24"/>
    </location>
</feature>
<dbReference type="KEGG" id="ehn:H9Q80_14690"/>
<reference evidence="3 4" key="1">
    <citation type="submission" date="2020-08" db="EMBL/GenBank/DDBJ databases">
        <authorList>
            <person name="Liu C."/>
            <person name="Sun Q."/>
        </authorList>
    </citation>
    <scope>NUCLEOTIDE SEQUENCE [LARGE SCALE GENOMIC DNA]</scope>
    <source>
        <strain evidence="3 4">NSJ-61</strain>
    </source>
</reference>
<proteinExistence type="predicted"/>
<dbReference type="EMBL" id="CP060636">
    <property type="protein sequence ID" value="QNM11483.1"/>
    <property type="molecule type" value="Genomic_DNA"/>
</dbReference>
<protein>
    <submittedName>
        <fullName evidence="3">DUF1648 domain-containing protein</fullName>
    </submittedName>
</protein>
<name>A0A7G9GL01_9FIRM</name>
<dbReference type="RefSeq" id="WP_117454095.1">
    <property type="nucleotide sequence ID" value="NZ_CP060636.1"/>
</dbReference>
<dbReference type="AlphaFoldDB" id="A0A7G9GL01"/>
<keyword evidence="1" id="KW-0472">Membrane</keyword>
<feature type="transmembrane region" description="Helical" evidence="1">
    <location>
        <begin position="72"/>
        <end position="92"/>
    </location>
</feature>
<keyword evidence="1" id="KW-1133">Transmembrane helix</keyword>
<feature type="transmembrane region" description="Helical" evidence="1">
    <location>
        <begin position="44"/>
        <end position="63"/>
    </location>
</feature>
<accession>A0A7G9GL01</accession>
<organism evidence="3 4">
    <name type="scientific">[Eubacterium] hominis</name>
    <dbReference type="NCBI Taxonomy" id="2764325"/>
    <lineage>
        <taxon>Bacteria</taxon>
        <taxon>Bacillati</taxon>
        <taxon>Bacillota</taxon>
        <taxon>Erysipelotrichia</taxon>
        <taxon>Erysipelotrichales</taxon>
        <taxon>Erysipelotrichaceae</taxon>
        <taxon>Amedibacillus</taxon>
    </lineage>
</organism>
<feature type="domain" description="DUF1648" evidence="2">
    <location>
        <begin position="13"/>
        <end position="58"/>
    </location>
</feature>
<dbReference type="Proteomes" id="UP000515856">
    <property type="component" value="Chromosome"/>
</dbReference>
<sequence length="94" mass="10888">MLEKKNIWFLCPIVLIIISLILYPRLPEDIPMQFNIHGEANWTLPKMIGLWIMPCLQIVLLLWNRNKENNNAGLVVVLLMFIQLFVMITSLGGI</sequence>
<keyword evidence="4" id="KW-1185">Reference proteome</keyword>
<evidence type="ECO:0000256" key="1">
    <source>
        <dbReference type="SAM" id="Phobius"/>
    </source>
</evidence>
<evidence type="ECO:0000259" key="2">
    <source>
        <dbReference type="Pfam" id="PF07853"/>
    </source>
</evidence>
<dbReference type="Pfam" id="PF07853">
    <property type="entry name" value="DUF1648"/>
    <property type="match status" value="1"/>
</dbReference>
<keyword evidence="1" id="KW-0812">Transmembrane</keyword>